<dbReference type="RefSeq" id="NP_001256083.1">
    <property type="nucleotide sequence ID" value="NM_001269154.3"/>
</dbReference>
<keyword evidence="1" id="KW-1133">Transmembrane helix</keyword>
<proteinExistence type="predicted"/>
<keyword evidence="2" id="KW-0675">Receptor</keyword>
<keyword evidence="3" id="KW-1185">Reference proteome</keyword>
<protein>
    <submittedName>
        <fullName evidence="2">Serpentine Receptor, class J</fullName>
    </submittedName>
</protein>
<sequence>MLLLAIRCSLIACTYTILISHFVYRYLAVLGSIFINRLFPYFMIVTLLFCVIASMFWIMIAYFVAVPNFEVRHYIQQNMYEIYGADSITLNFFALLYQIRKKLQSDRYRMSAGTAKMQLELLRSLVVQTVIPIIFSLAPCMLSWFTPMFNLKLDKWLNYTSAVPLSAFPFIDPFAVILCLPAFRRRLLGNAKPNTVVVSVASVI</sequence>
<organism evidence="2 3">
    <name type="scientific">Caenorhabditis elegans</name>
    <dbReference type="NCBI Taxonomy" id="6239"/>
    <lineage>
        <taxon>Eukaryota</taxon>
        <taxon>Metazoa</taxon>
        <taxon>Ecdysozoa</taxon>
        <taxon>Nematoda</taxon>
        <taxon>Chromadorea</taxon>
        <taxon>Rhabditida</taxon>
        <taxon>Rhabditina</taxon>
        <taxon>Rhabditomorpha</taxon>
        <taxon>Rhabditoidea</taxon>
        <taxon>Rhabditidae</taxon>
        <taxon>Peloderinae</taxon>
        <taxon>Caenorhabditis</taxon>
    </lineage>
</organism>
<evidence type="ECO:0000313" key="4">
    <source>
        <dbReference type="WormBase" id="F07G11.5b"/>
    </source>
</evidence>
<keyword evidence="1" id="KW-0812">Transmembrane</keyword>
<feature type="transmembrane region" description="Helical" evidence="1">
    <location>
        <begin position="39"/>
        <end position="62"/>
    </location>
</feature>
<gene>
    <name evidence="2 4" type="primary">srj-32</name>
    <name evidence="2" type="ORF">CELE_F07G11.5</name>
    <name evidence="4" type="ORF">F07G11.5</name>
</gene>
<dbReference type="Pfam" id="PF10319">
    <property type="entry name" value="7TM_GPCR_Srj"/>
    <property type="match status" value="1"/>
</dbReference>
<evidence type="ECO:0000313" key="3">
    <source>
        <dbReference type="Proteomes" id="UP000001940"/>
    </source>
</evidence>
<dbReference type="PANTHER" id="PTHR45907:SF21">
    <property type="entry name" value="SERPENTINE RECEPTOR, CLASS J"/>
    <property type="match status" value="1"/>
</dbReference>
<dbReference type="ExpressionAtlas" id="H2KYR0">
    <property type="expression patterns" value="differential"/>
</dbReference>
<dbReference type="HOGENOM" id="CLU_036335_0_1_1"/>
<dbReference type="SUPFAM" id="SSF81321">
    <property type="entry name" value="Family A G protein-coupled receptor-like"/>
    <property type="match status" value="1"/>
</dbReference>
<dbReference type="AlphaFoldDB" id="H2KYR0"/>
<evidence type="ECO:0000313" key="2">
    <source>
        <dbReference type="EMBL" id="CCD64336.1"/>
    </source>
</evidence>
<dbReference type="GeneID" id="191944"/>
<dbReference type="InterPro" id="IPR019423">
    <property type="entry name" value="7TM_GPCR_serpentine_rcpt_Srj"/>
</dbReference>
<name>H2KYR0_CAEEL</name>
<dbReference type="KEGG" id="cel:CELE_F07G11.5"/>
<dbReference type="WormBase" id="F07G11.5b">
    <property type="protein sequence ID" value="CE45481"/>
    <property type="gene ID" value="WBGene00005617"/>
    <property type="gene designation" value="srj-32"/>
</dbReference>
<keyword evidence="1" id="KW-0472">Membrane</keyword>
<dbReference type="EMBL" id="BX284605">
    <property type="protein sequence ID" value="CCD64336.1"/>
    <property type="molecule type" value="Genomic_DNA"/>
</dbReference>
<feature type="transmembrane region" description="Helical" evidence="1">
    <location>
        <begin position="165"/>
        <end position="183"/>
    </location>
</feature>
<dbReference type="CTD" id="191944"/>
<dbReference type="OrthoDB" id="5788320at2759"/>
<dbReference type="PANTHER" id="PTHR45907">
    <property type="entry name" value="SERPENTINE RECEPTOR, CLASS J"/>
    <property type="match status" value="1"/>
</dbReference>
<dbReference type="Bgee" id="WBGene00005617">
    <property type="expression patterns" value="Expressed in adult organism"/>
</dbReference>
<feature type="transmembrane region" description="Helical" evidence="1">
    <location>
        <begin position="121"/>
        <end position="145"/>
    </location>
</feature>
<dbReference type="Proteomes" id="UP000001940">
    <property type="component" value="Chromosome V"/>
</dbReference>
<feature type="transmembrane region" description="Helical" evidence="1">
    <location>
        <begin position="6"/>
        <end position="27"/>
    </location>
</feature>
<reference evidence="2 3" key="1">
    <citation type="journal article" date="1998" name="Science">
        <title>Genome sequence of the nematode C. elegans: a platform for investigating biology.</title>
        <authorList>
            <consortium name="The C. elegans sequencing consortium"/>
            <person name="Sulson J.E."/>
            <person name="Waterston R."/>
        </authorList>
    </citation>
    <scope>NUCLEOTIDE SEQUENCE [LARGE SCALE GENOMIC DNA]</scope>
    <source>
        <strain evidence="2 3">Bristol N2</strain>
    </source>
</reference>
<dbReference type="AGR" id="WB:WBGene00005617"/>
<accession>H2KYR0</accession>
<evidence type="ECO:0000256" key="1">
    <source>
        <dbReference type="SAM" id="Phobius"/>
    </source>
</evidence>